<evidence type="ECO:0000313" key="2">
    <source>
        <dbReference type="EMBL" id="PMM60910.1"/>
    </source>
</evidence>
<dbReference type="Proteomes" id="UP000235554">
    <property type="component" value="Unassembled WGS sequence"/>
</dbReference>
<accession>A0A855ISW3</accession>
<evidence type="ECO:0000313" key="3">
    <source>
        <dbReference type="Proteomes" id="UP000235554"/>
    </source>
</evidence>
<keyword evidence="1" id="KW-0472">Membrane</keyword>
<proteinExistence type="predicted"/>
<feature type="transmembrane region" description="Helical" evidence="1">
    <location>
        <begin position="182"/>
        <end position="203"/>
    </location>
</feature>
<feature type="transmembrane region" description="Helical" evidence="1">
    <location>
        <begin position="6"/>
        <end position="27"/>
    </location>
</feature>
<dbReference type="RefSeq" id="WP_102554723.1">
    <property type="nucleotide sequence ID" value="NZ_MCZJ01000008.1"/>
</dbReference>
<gene>
    <name evidence="2" type="ORF">BCT50_18905</name>
</gene>
<comment type="caution">
    <text evidence="2">The sequence shown here is derived from an EMBL/GenBank/DDBJ whole genome shotgun (WGS) entry which is preliminary data.</text>
</comment>
<evidence type="ECO:0000256" key="1">
    <source>
        <dbReference type="SAM" id="Phobius"/>
    </source>
</evidence>
<keyword evidence="1" id="KW-0812">Transmembrane</keyword>
<dbReference type="AlphaFoldDB" id="A0A855ISW3"/>
<reference evidence="3" key="1">
    <citation type="submission" date="2016-07" db="EMBL/GenBank/DDBJ databases">
        <title>Nontailed viruses are major unrecognized killers of bacteria in the ocean.</title>
        <authorList>
            <person name="Kauffman K."/>
            <person name="Hussain F."/>
            <person name="Yang J."/>
            <person name="Arevalo P."/>
            <person name="Brown J."/>
            <person name="Cutler M."/>
            <person name="Kelly L."/>
            <person name="Polz M.F."/>
        </authorList>
    </citation>
    <scope>NUCLEOTIDE SEQUENCE [LARGE SCALE GENOMIC DNA]</scope>
    <source>
        <strain evidence="3">10N.261.48.A1</strain>
    </source>
</reference>
<sequence length="215" mass="23948">MESKSAKYGLWGAILAALITGVIALYIHYDGKSEKQKEAQEVLSADQKKETANLKVMEIYIPPVNTRLDSGFYAEIVNESLLDAEQIEVSINFGSASVIACETLPLNVFADTTTFETSFVVFSYDKVKRKEKLHVYCHLSNPSFDSLLITGENLFSSVKYDRADLDSSIVQDSSSYATFFKVVASIVAVVLIAYFIIVLIMLINKRVEKLGVKFE</sequence>
<keyword evidence="1" id="KW-1133">Transmembrane helix</keyword>
<dbReference type="EMBL" id="MCZJ01000008">
    <property type="protein sequence ID" value="PMM60910.1"/>
    <property type="molecule type" value="Genomic_DNA"/>
</dbReference>
<organism evidence="2 3">
    <name type="scientific">Vibrio lentus</name>
    <dbReference type="NCBI Taxonomy" id="136468"/>
    <lineage>
        <taxon>Bacteria</taxon>
        <taxon>Pseudomonadati</taxon>
        <taxon>Pseudomonadota</taxon>
        <taxon>Gammaproteobacteria</taxon>
        <taxon>Vibrionales</taxon>
        <taxon>Vibrionaceae</taxon>
        <taxon>Vibrio</taxon>
    </lineage>
</organism>
<name>A0A855ISW3_9VIBR</name>
<protein>
    <submittedName>
        <fullName evidence="2">Uncharacterized protein</fullName>
    </submittedName>
</protein>